<sequence>MISVTRQAEPNSSFINVKALCSAGEIAISGGFAVSGGAQATSRVVENSPYDAAEEGRAGWTSTAVFEGSYGKKLQSITLTTYAVCAQVPER</sequence>
<dbReference type="AlphaFoldDB" id="A0A150P4G1"/>
<evidence type="ECO:0000313" key="2">
    <source>
        <dbReference type="Proteomes" id="UP000075420"/>
    </source>
</evidence>
<dbReference type="Proteomes" id="UP000075420">
    <property type="component" value="Unassembled WGS sequence"/>
</dbReference>
<gene>
    <name evidence="1" type="ORF">BE08_16695</name>
</gene>
<proteinExistence type="predicted"/>
<name>A0A150P4G1_SORCE</name>
<reference evidence="1 2" key="1">
    <citation type="submission" date="2014-02" db="EMBL/GenBank/DDBJ databases">
        <title>The small core and large imbalanced accessory genome model reveals a collaborative survival strategy of Sorangium cellulosum strains in nature.</title>
        <authorList>
            <person name="Han K."/>
            <person name="Peng R."/>
            <person name="Blom J."/>
            <person name="Li Y.-Z."/>
        </authorList>
    </citation>
    <scope>NUCLEOTIDE SEQUENCE [LARGE SCALE GENOMIC DNA]</scope>
    <source>
        <strain evidence="1 2">So0157-25</strain>
    </source>
</reference>
<accession>A0A150P4G1</accession>
<dbReference type="EMBL" id="JELY01003158">
    <property type="protein sequence ID" value="KYF50545.1"/>
    <property type="molecule type" value="Genomic_DNA"/>
</dbReference>
<evidence type="ECO:0000313" key="1">
    <source>
        <dbReference type="EMBL" id="KYF50545.1"/>
    </source>
</evidence>
<comment type="caution">
    <text evidence="1">The sequence shown here is derived from an EMBL/GenBank/DDBJ whole genome shotgun (WGS) entry which is preliminary data.</text>
</comment>
<protein>
    <submittedName>
        <fullName evidence="1">Uncharacterized protein</fullName>
    </submittedName>
</protein>
<organism evidence="1 2">
    <name type="scientific">Sorangium cellulosum</name>
    <name type="common">Polyangium cellulosum</name>
    <dbReference type="NCBI Taxonomy" id="56"/>
    <lineage>
        <taxon>Bacteria</taxon>
        <taxon>Pseudomonadati</taxon>
        <taxon>Myxococcota</taxon>
        <taxon>Polyangia</taxon>
        <taxon>Polyangiales</taxon>
        <taxon>Polyangiaceae</taxon>
        <taxon>Sorangium</taxon>
    </lineage>
</organism>